<dbReference type="EMBL" id="CVRI01000047">
    <property type="protein sequence ID" value="CRK97730.1"/>
    <property type="molecule type" value="Genomic_DNA"/>
</dbReference>
<evidence type="ECO:0000313" key="2">
    <source>
        <dbReference type="Proteomes" id="UP000183832"/>
    </source>
</evidence>
<keyword evidence="2" id="KW-1185">Reference proteome</keyword>
<reference evidence="1 2" key="1">
    <citation type="submission" date="2015-04" db="EMBL/GenBank/DDBJ databases">
        <authorList>
            <person name="Syromyatnikov M.Y."/>
            <person name="Popov V.N."/>
        </authorList>
    </citation>
    <scope>NUCLEOTIDE SEQUENCE [LARGE SCALE GENOMIC DNA]</scope>
</reference>
<sequence>MRQIKKHPIKFILKVSEKEKSRNTIKKLCEVK</sequence>
<proteinExistence type="predicted"/>
<name>A0A1J1IDA2_9DIPT</name>
<accession>A0A1J1IDA2</accession>
<organism evidence="1 2">
    <name type="scientific">Clunio marinus</name>
    <dbReference type="NCBI Taxonomy" id="568069"/>
    <lineage>
        <taxon>Eukaryota</taxon>
        <taxon>Metazoa</taxon>
        <taxon>Ecdysozoa</taxon>
        <taxon>Arthropoda</taxon>
        <taxon>Hexapoda</taxon>
        <taxon>Insecta</taxon>
        <taxon>Pterygota</taxon>
        <taxon>Neoptera</taxon>
        <taxon>Endopterygota</taxon>
        <taxon>Diptera</taxon>
        <taxon>Nematocera</taxon>
        <taxon>Chironomoidea</taxon>
        <taxon>Chironomidae</taxon>
        <taxon>Clunio</taxon>
    </lineage>
</organism>
<dbReference type="Proteomes" id="UP000183832">
    <property type="component" value="Unassembled WGS sequence"/>
</dbReference>
<gene>
    <name evidence="1" type="ORF">CLUMA_CG011110</name>
</gene>
<protein>
    <submittedName>
        <fullName evidence="1">CLUMA_CG011110, isoform A</fullName>
    </submittedName>
</protein>
<evidence type="ECO:0000313" key="1">
    <source>
        <dbReference type="EMBL" id="CRK97730.1"/>
    </source>
</evidence>
<dbReference type="AlphaFoldDB" id="A0A1J1IDA2"/>